<dbReference type="InterPro" id="IPR050204">
    <property type="entry name" value="AraC_XylS_family_regulators"/>
</dbReference>
<evidence type="ECO:0000313" key="5">
    <source>
        <dbReference type="EMBL" id="NML31494.1"/>
    </source>
</evidence>
<dbReference type="SMART" id="SM00342">
    <property type="entry name" value="HTH_ARAC"/>
    <property type="match status" value="1"/>
</dbReference>
<dbReference type="InterPro" id="IPR018062">
    <property type="entry name" value="HTH_AraC-typ_CS"/>
</dbReference>
<dbReference type="PANTHER" id="PTHR46796">
    <property type="entry name" value="HTH-TYPE TRANSCRIPTIONAL ACTIVATOR RHAS-RELATED"/>
    <property type="match status" value="1"/>
</dbReference>
<keyword evidence="1" id="KW-0805">Transcription regulation</keyword>
<keyword evidence="6" id="KW-1185">Reference proteome</keyword>
<gene>
    <name evidence="5" type="ORF">HHL14_11700</name>
</gene>
<proteinExistence type="predicted"/>
<dbReference type="InterPro" id="IPR035418">
    <property type="entry name" value="AraC-bd_2"/>
</dbReference>
<dbReference type="PROSITE" id="PS00041">
    <property type="entry name" value="HTH_ARAC_FAMILY_1"/>
    <property type="match status" value="1"/>
</dbReference>
<dbReference type="GO" id="GO:0003700">
    <property type="term" value="F:DNA-binding transcription factor activity"/>
    <property type="evidence" value="ECO:0007669"/>
    <property type="project" value="InterPro"/>
</dbReference>
<dbReference type="PROSITE" id="PS01124">
    <property type="entry name" value="HTH_ARAC_FAMILY_2"/>
    <property type="match status" value="1"/>
</dbReference>
<dbReference type="InterPro" id="IPR020449">
    <property type="entry name" value="Tscrpt_reg_AraC-type_HTH"/>
</dbReference>
<accession>A0A7X9ZWT2</accession>
<dbReference type="PRINTS" id="PR00032">
    <property type="entry name" value="HTHARAC"/>
</dbReference>
<evidence type="ECO:0000256" key="1">
    <source>
        <dbReference type="ARBA" id="ARBA00023015"/>
    </source>
</evidence>
<dbReference type="RefSeq" id="WP_169497765.1">
    <property type="nucleotide sequence ID" value="NZ_JABBFZ010000005.1"/>
</dbReference>
<dbReference type="Pfam" id="PF12833">
    <property type="entry name" value="HTH_18"/>
    <property type="match status" value="1"/>
</dbReference>
<dbReference type="Pfam" id="PF14525">
    <property type="entry name" value="AraC_binding_2"/>
    <property type="match status" value="1"/>
</dbReference>
<feature type="domain" description="HTH araC/xylS-type" evidence="4">
    <location>
        <begin position="219"/>
        <end position="320"/>
    </location>
</feature>
<evidence type="ECO:0000259" key="4">
    <source>
        <dbReference type="PROSITE" id="PS01124"/>
    </source>
</evidence>
<dbReference type="PANTHER" id="PTHR46796:SF6">
    <property type="entry name" value="ARAC SUBFAMILY"/>
    <property type="match status" value="1"/>
</dbReference>
<evidence type="ECO:0000256" key="3">
    <source>
        <dbReference type="ARBA" id="ARBA00023163"/>
    </source>
</evidence>
<comment type="caution">
    <text evidence="5">The sequence shown here is derived from an EMBL/GenBank/DDBJ whole genome shotgun (WGS) entry which is preliminary data.</text>
</comment>
<name>A0A7X9ZWT2_9BURK</name>
<sequence>MSTSTIFSRTQGSTANVPVAQRLEYWDAYNATALVGLRCSSLSQRGLQATTTNIVLKDLCLADIMGNDHIIERSPALVRQYPKDSVFACQIVHGSAYFIQNERCTLIDTGETIVYDTRYPYLFGFLSEMRQFLIDIPVSAFAERFGIDLSGAPLKLTRHVGTGAMLGATLRSTLDVFFKDPVKADLGALVDHAGALLEAMIDCEIHGERHSRSSMSYLLTARQYIAQRLGDPELTPQSVADAAGISLRHLNRMFAAEDQSISAYIWSKRASHAHADLMDPMLAKTTVSEIGFRWGFSSQAHFSRAIRDRFGASPNALREIAAGSCKAQLQTGTANC</sequence>
<keyword evidence="3" id="KW-0804">Transcription</keyword>
<keyword evidence="2" id="KW-0238">DNA-binding</keyword>
<reference evidence="5 6" key="1">
    <citation type="submission" date="2020-04" db="EMBL/GenBank/DDBJ databases">
        <title>Paraburkholderia sp. G-4-1-8 isolated from soil.</title>
        <authorList>
            <person name="Dahal R.H."/>
        </authorList>
    </citation>
    <scope>NUCLEOTIDE SEQUENCE [LARGE SCALE GENOMIC DNA]</scope>
    <source>
        <strain evidence="5 6">G-4-1-8</strain>
    </source>
</reference>
<organism evidence="5 6">
    <name type="scientific">Paraburkholderia antibiotica</name>
    <dbReference type="NCBI Taxonomy" id="2728839"/>
    <lineage>
        <taxon>Bacteria</taxon>
        <taxon>Pseudomonadati</taxon>
        <taxon>Pseudomonadota</taxon>
        <taxon>Betaproteobacteria</taxon>
        <taxon>Burkholderiales</taxon>
        <taxon>Burkholderiaceae</taxon>
        <taxon>Paraburkholderia</taxon>
    </lineage>
</organism>
<dbReference type="SUPFAM" id="SSF46689">
    <property type="entry name" value="Homeodomain-like"/>
    <property type="match status" value="1"/>
</dbReference>
<protein>
    <submittedName>
        <fullName evidence="5">Helix-turn-helix domain-containing protein</fullName>
    </submittedName>
</protein>
<dbReference type="AlphaFoldDB" id="A0A7X9ZWT2"/>
<dbReference type="GO" id="GO:0043565">
    <property type="term" value="F:sequence-specific DNA binding"/>
    <property type="evidence" value="ECO:0007669"/>
    <property type="project" value="InterPro"/>
</dbReference>
<dbReference type="Proteomes" id="UP000583127">
    <property type="component" value="Unassembled WGS sequence"/>
</dbReference>
<dbReference type="InterPro" id="IPR018060">
    <property type="entry name" value="HTH_AraC"/>
</dbReference>
<dbReference type="Gene3D" id="1.10.10.60">
    <property type="entry name" value="Homeodomain-like"/>
    <property type="match status" value="1"/>
</dbReference>
<dbReference type="InterPro" id="IPR009057">
    <property type="entry name" value="Homeodomain-like_sf"/>
</dbReference>
<dbReference type="EMBL" id="JABBFZ010000005">
    <property type="protein sequence ID" value="NML31494.1"/>
    <property type="molecule type" value="Genomic_DNA"/>
</dbReference>
<evidence type="ECO:0000313" key="6">
    <source>
        <dbReference type="Proteomes" id="UP000583127"/>
    </source>
</evidence>
<evidence type="ECO:0000256" key="2">
    <source>
        <dbReference type="ARBA" id="ARBA00023125"/>
    </source>
</evidence>